<gene>
    <name evidence="1" type="ORF">DSp06_gp14</name>
</gene>
<protein>
    <submittedName>
        <fullName evidence="1">Uncharacterized protein</fullName>
    </submittedName>
</protein>
<organism evidence="1 2">
    <name type="scientific">Dinoroseobacter phage DS-1410Ws-06</name>
    <dbReference type="NCBI Taxonomy" id="1815983"/>
    <lineage>
        <taxon>Viruses</taxon>
        <taxon>Duplodnaviria</taxon>
        <taxon>Heunggongvirae</taxon>
        <taxon>Uroviricota</taxon>
        <taxon>Caudoviricetes</taxon>
        <taxon>Schitoviridae</taxon>
        <taxon>Rhodovirinae</taxon>
        <taxon>Sanyabayvirus</taxon>
        <taxon>Sanyabayvirus DS1410Ws06</taxon>
    </lineage>
</organism>
<evidence type="ECO:0000313" key="2">
    <source>
        <dbReference type="Proteomes" id="UP000259721"/>
    </source>
</evidence>
<reference evidence="1 2" key="1">
    <citation type="journal article" date="2016" name="Curr. Microbiol.">
        <title>Characterization and Complete Genome Sequences of Three N4-Like Roseobacter Phages Isolated from the South China Sea.</title>
        <authorList>
            <person name="Li B."/>
            <person name="Zhang S."/>
            <person name="Long L."/>
            <person name="Huang S."/>
        </authorList>
    </citation>
    <scope>NUCLEOTIDE SEQUENCE [LARGE SCALE GENOMIC DNA]</scope>
</reference>
<sequence length="204" mass="23292">MTENGSVPEHIRLMQELQESMTDHMRDALLYGHSMGGRGHAKTATQMMMEESARVYQQKYATGTVTGRMANPLLQGAAQSLPLRPPSTAEFAFPASVFQTEHQRLMMMPDEIVPPTTVQQDRHYLCMTVAEYQDFSECIQTGCYLNKEGHHCKLKNAKTKKLKNLRYNIKKAPYLMASLIWQAQLRIIENEISKRRGVPRHAQP</sequence>
<dbReference type="EMBL" id="KU885988">
    <property type="protein sequence ID" value="ANJ20671.1"/>
    <property type="molecule type" value="Genomic_DNA"/>
</dbReference>
<keyword evidence="2" id="KW-1185">Reference proteome</keyword>
<proteinExistence type="predicted"/>
<name>A0A191VY84_9CAUD</name>
<evidence type="ECO:0000313" key="1">
    <source>
        <dbReference type="EMBL" id="ANJ20671.1"/>
    </source>
</evidence>
<accession>A0A191VY84</accession>
<dbReference type="Proteomes" id="UP000259721">
    <property type="component" value="Segment"/>
</dbReference>